<dbReference type="InParanoid" id="E8N176"/>
<feature type="domain" description="EamA" evidence="8">
    <location>
        <begin position="6"/>
        <end position="139"/>
    </location>
</feature>
<dbReference type="InterPro" id="IPR051258">
    <property type="entry name" value="Diverse_Substrate_Transporter"/>
</dbReference>
<evidence type="ECO:0000256" key="6">
    <source>
        <dbReference type="ARBA" id="ARBA00023136"/>
    </source>
</evidence>
<feature type="domain" description="EamA" evidence="8">
    <location>
        <begin position="148"/>
        <end position="281"/>
    </location>
</feature>
<dbReference type="SUPFAM" id="SSF103481">
    <property type="entry name" value="Multidrug resistance efflux transporter EmrE"/>
    <property type="match status" value="2"/>
</dbReference>
<proteinExistence type="inferred from homology"/>
<dbReference type="Gene3D" id="1.10.3730.20">
    <property type="match status" value="1"/>
</dbReference>
<gene>
    <name evidence="9" type="ordered locus">ANT_27930</name>
</gene>
<feature type="transmembrane region" description="Helical" evidence="7">
    <location>
        <begin position="37"/>
        <end position="56"/>
    </location>
</feature>
<evidence type="ECO:0000313" key="9">
    <source>
        <dbReference type="EMBL" id="BAJ64819.1"/>
    </source>
</evidence>
<accession>E8N176</accession>
<dbReference type="InterPro" id="IPR037185">
    <property type="entry name" value="EmrE-like"/>
</dbReference>
<dbReference type="AlphaFoldDB" id="E8N176"/>
<evidence type="ECO:0000256" key="2">
    <source>
        <dbReference type="ARBA" id="ARBA00007362"/>
    </source>
</evidence>
<name>E8N176_ANATU</name>
<keyword evidence="3" id="KW-1003">Cell membrane</keyword>
<dbReference type="GO" id="GO:0005886">
    <property type="term" value="C:plasma membrane"/>
    <property type="evidence" value="ECO:0007669"/>
    <property type="project" value="UniProtKB-SubCell"/>
</dbReference>
<dbReference type="HOGENOM" id="CLU_033863_21_2_0"/>
<dbReference type="RefSeq" id="WP_013561166.1">
    <property type="nucleotide sequence ID" value="NC_014960.1"/>
</dbReference>
<comment type="subcellular location">
    <subcellularLocation>
        <location evidence="1">Cell membrane</location>
        <topology evidence="1">Multi-pass membrane protein</topology>
    </subcellularLocation>
</comment>
<dbReference type="InterPro" id="IPR000620">
    <property type="entry name" value="EamA_dom"/>
</dbReference>
<keyword evidence="4 7" id="KW-0812">Transmembrane</keyword>
<evidence type="ECO:0000256" key="5">
    <source>
        <dbReference type="ARBA" id="ARBA00022989"/>
    </source>
</evidence>
<reference evidence="9 10" key="1">
    <citation type="submission" date="2010-12" db="EMBL/GenBank/DDBJ databases">
        <title>Whole genome sequence of Anaerolinea thermophila UNI-1.</title>
        <authorList>
            <person name="Narita-Yamada S."/>
            <person name="Kishi E."/>
            <person name="Watanabe Y."/>
            <person name="Takasaki K."/>
            <person name="Ankai A."/>
            <person name="Oguchi A."/>
            <person name="Fukui S."/>
            <person name="Takahashi M."/>
            <person name="Yashiro I."/>
            <person name="Hosoyama A."/>
            <person name="Sekiguchi Y."/>
            <person name="Hanada S."/>
            <person name="Fujita N."/>
        </authorList>
    </citation>
    <scope>NUCLEOTIDE SEQUENCE [LARGE SCALE GENOMIC DNA]</scope>
    <source>
        <strain evidence="10">DSM 14523 / JCM 11388 / NBRC 100420 / UNI-1</strain>
    </source>
</reference>
<comment type="similarity">
    <text evidence="2">Belongs to the EamA transporter family.</text>
</comment>
<feature type="transmembrane region" description="Helical" evidence="7">
    <location>
        <begin position="122"/>
        <end position="139"/>
    </location>
</feature>
<protein>
    <submittedName>
        <fullName evidence="9">Hypothetical membrane protein</fullName>
    </submittedName>
</protein>
<evidence type="ECO:0000256" key="3">
    <source>
        <dbReference type="ARBA" id="ARBA00022475"/>
    </source>
</evidence>
<feature type="transmembrane region" description="Helical" evidence="7">
    <location>
        <begin position="151"/>
        <end position="170"/>
    </location>
</feature>
<dbReference type="OrthoDB" id="9804865at2"/>
<evidence type="ECO:0000256" key="4">
    <source>
        <dbReference type="ARBA" id="ARBA00022692"/>
    </source>
</evidence>
<dbReference type="PANTHER" id="PTHR42920:SF5">
    <property type="entry name" value="EAMA DOMAIN-CONTAINING PROTEIN"/>
    <property type="match status" value="1"/>
</dbReference>
<dbReference type="Pfam" id="PF00892">
    <property type="entry name" value="EamA"/>
    <property type="match status" value="2"/>
</dbReference>
<dbReference type="PANTHER" id="PTHR42920">
    <property type="entry name" value="OS03G0707200 PROTEIN-RELATED"/>
    <property type="match status" value="1"/>
</dbReference>
<feature type="transmembrane region" description="Helical" evidence="7">
    <location>
        <begin position="177"/>
        <end position="198"/>
    </location>
</feature>
<feature type="transmembrane region" description="Helical" evidence="7">
    <location>
        <begin position="210"/>
        <end position="231"/>
    </location>
</feature>
<evidence type="ECO:0000313" key="10">
    <source>
        <dbReference type="Proteomes" id="UP000008922"/>
    </source>
</evidence>
<feature type="transmembrane region" description="Helical" evidence="7">
    <location>
        <begin position="68"/>
        <end position="86"/>
    </location>
</feature>
<feature type="transmembrane region" description="Helical" evidence="7">
    <location>
        <begin position="265"/>
        <end position="284"/>
    </location>
</feature>
<evidence type="ECO:0000259" key="8">
    <source>
        <dbReference type="Pfam" id="PF00892"/>
    </source>
</evidence>
<dbReference type="eggNOG" id="COG0697">
    <property type="taxonomic scope" value="Bacteria"/>
</dbReference>
<evidence type="ECO:0000256" key="7">
    <source>
        <dbReference type="SAM" id="Phobius"/>
    </source>
</evidence>
<feature type="transmembrane region" description="Helical" evidence="7">
    <location>
        <begin position="98"/>
        <end position="115"/>
    </location>
</feature>
<organism evidence="9 10">
    <name type="scientific">Anaerolinea thermophila (strain DSM 14523 / JCM 11388 / NBRC 100420 / UNI-1)</name>
    <dbReference type="NCBI Taxonomy" id="926569"/>
    <lineage>
        <taxon>Bacteria</taxon>
        <taxon>Bacillati</taxon>
        <taxon>Chloroflexota</taxon>
        <taxon>Anaerolineae</taxon>
        <taxon>Anaerolineales</taxon>
        <taxon>Anaerolineaceae</taxon>
        <taxon>Anaerolinea</taxon>
    </lineage>
</organism>
<dbReference type="KEGG" id="atm:ANT_27930"/>
<evidence type="ECO:0000256" key="1">
    <source>
        <dbReference type="ARBA" id="ARBA00004651"/>
    </source>
</evidence>
<sequence length="304" mass="32364">MWRSNALLLVVTAIWGMGFVAQRLGMEHVGVFTYNALRFGMGVLALFLFLPLVRRFEPLRAKASPRTLLKASLLAGGLMFIASTLQTEGLAYTTAGKAGFITGLYVVLVPLLGLVWGQRTHAATWVGAVLAVAGLYLLSVNEALQVSRGDWLVLASAFFWAAHIQALGFLTQKADPVYIAIGQFVVVTLLSLPGMLGWERPALAEISSAGGAILYGGLMVVAVSFTLQVIAQRDAHPAHAAVIMVMESVFAVLAGWLVLGESLSLRGFFGCTLMTAGMLLSALAPHLHARMGLSALQVKAGEKQ</sequence>
<keyword evidence="6 7" id="KW-0472">Membrane</keyword>
<feature type="transmembrane region" description="Helical" evidence="7">
    <location>
        <begin position="238"/>
        <end position="259"/>
    </location>
</feature>
<dbReference type="Proteomes" id="UP000008922">
    <property type="component" value="Chromosome"/>
</dbReference>
<dbReference type="STRING" id="926569.ANT_27930"/>
<dbReference type="EMBL" id="AP012029">
    <property type="protein sequence ID" value="BAJ64819.1"/>
    <property type="molecule type" value="Genomic_DNA"/>
</dbReference>
<keyword evidence="5 7" id="KW-1133">Transmembrane helix</keyword>
<keyword evidence="10" id="KW-1185">Reference proteome</keyword>